<organism evidence="2 3">
    <name type="scientific">Trematosphaeria pertusa</name>
    <dbReference type="NCBI Taxonomy" id="390896"/>
    <lineage>
        <taxon>Eukaryota</taxon>
        <taxon>Fungi</taxon>
        <taxon>Dikarya</taxon>
        <taxon>Ascomycota</taxon>
        <taxon>Pezizomycotina</taxon>
        <taxon>Dothideomycetes</taxon>
        <taxon>Pleosporomycetidae</taxon>
        <taxon>Pleosporales</taxon>
        <taxon>Massarineae</taxon>
        <taxon>Trematosphaeriaceae</taxon>
        <taxon>Trematosphaeria</taxon>
    </lineage>
</organism>
<dbReference type="Proteomes" id="UP000800094">
    <property type="component" value="Unassembled WGS sequence"/>
</dbReference>
<protein>
    <submittedName>
        <fullName evidence="2">Uncharacterized protein</fullName>
    </submittedName>
</protein>
<dbReference type="EMBL" id="ML987190">
    <property type="protein sequence ID" value="KAF2254249.1"/>
    <property type="molecule type" value="Genomic_DNA"/>
</dbReference>
<dbReference type="RefSeq" id="XP_033689253.1">
    <property type="nucleotide sequence ID" value="XM_033826463.1"/>
</dbReference>
<dbReference type="AlphaFoldDB" id="A0A6A6IUZ9"/>
<evidence type="ECO:0000313" key="2">
    <source>
        <dbReference type="EMBL" id="KAF2254249.1"/>
    </source>
</evidence>
<keyword evidence="3" id="KW-1185">Reference proteome</keyword>
<sequence>MDSTCAESPEGSTESRWRLGSRRRETLANAVGEIVAVKAAFRHFSTLAALCARGSVHYPFGVSLIVDAAIVVVVVIHAGELGVKIASVRFTERVWFNTRPLPSSFSFLRISSSGSSKSSGGSNGISPSSAFGSSLPDACSPPAPALAARTEASGSAAKGDRRRAGGPRPEGTVYSLAAANSSRVDQRDICEGFSRSPWLGDNMLRFGNQCRRALSVSTEGRCERRGRTKAPISGEEGMGQLRKDPWTAYCCQ</sequence>
<dbReference type="GeneID" id="54579793"/>
<feature type="region of interest" description="Disordered" evidence="1">
    <location>
        <begin position="114"/>
        <end position="173"/>
    </location>
</feature>
<gene>
    <name evidence="2" type="ORF">BU26DRAFT_500038</name>
</gene>
<feature type="compositionally biased region" description="Low complexity" evidence="1">
    <location>
        <begin position="114"/>
        <end position="129"/>
    </location>
</feature>
<evidence type="ECO:0000313" key="3">
    <source>
        <dbReference type="Proteomes" id="UP000800094"/>
    </source>
</evidence>
<proteinExistence type="predicted"/>
<evidence type="ECO:0000256" key="1">
    <source>
        <dbReference type="SAM" id="MobiDB-lite"/>
    </source>
</evidence>
<name>A0A6A6IUZ9_9PLEO</name>
<reference evidence="2" key="1">
    <citation type="journal article" date="2020" name="Stud. Mycol.">
        <title>101 Dothideomycetes genomes: a test case for predicting lifestyles and emergence of pathogens.</title>
        <authorList>
            <person name="Haridas S."/>
            <person name="Albert R."/>
            <person name="Binder M."/>
            <person name="Bloem J."/>
            <person name="Labutti K."/>
            <person name="Salamov A."/>
            <person name="Andreopoulos B."/>
            <person name="Baker S."/>
            <person name="Barry K."/>
            <person name="Bills G."/>
            <person name="Bluhm B."/>
            <person name="Cannon C."/>
            <person name="Castanera R."/>
            <person name="Culley D."/>
            <person name="Daum C."/>
            <person name="Ezra D."/>
            <person name="Gonzalez J."/>
            <person name="Henrissat B."/>
            <person name="Kuo A."/>
            <person name="Liang C."/>
            <person name="Lipzen A."/>
            <person name="Lutzoni F."/>
            <person name="Magnuson J."/>
            <person name="Mondo S."/>
            <person name="Nolan M."/>
            <person name="Ohm R."/>
            <person name="Pangilinan J."/>
            <person name="Park H.-J."/>
            <person name="Ramirez L."/>
            <person name="Alfaro M."/>
            <person name="Sun H."/>
            <person name="Tritt A."/>
            <person name="Yoshinaga Y."/>
            <person name="Zwiers L.-H."/>
            <person name="Turgeon B."/>
            <person name="Goodwin S."/>
            <person name="Spatafora J."/>
            <person name="Crous P."/>
            <person name="Grigoriev I."/>
        </authorList>
    </citation>
    <scope>NUCLEOTIDE SEQUENCE</scope>
    <source>
        <strain evidence="2">CBS 122368</strain>
    </source>
</reference>
<accession>A0A6A6IUZ9</accession>